<reference evidence="3" key="1">
    <citation type="journal article" date="2023" name="Arch. Microbiol.">
        <title>Desulfoferula mesophilus gen. nov. sp. nov., a mesophilic sulfate-reducing bacterium isolated from a brackish lake sediment.</title>
        <authorList>
            <person name="Watanabe T."/>
            <person name="Yabe T."/>
            <person name="Tsuji J.M."/>
            <person name="Fukui M."/>
        </authorList>
    </citation>
    <scope>NUCLEOTIDE SEQUENCE [LARGE SCALE GENOMIC DNA]</scope>
    <source>
        <strain evidence="3">12FAK</strain>
    </source>
</reference>
<feature type="compositionally biased region" description="Polar residues" evidence="1">
    <location>
        <begin position="1"/>
        <end position="17"/>
    </location>
</feature>
<feature type="region of interest" description="Disordered" evidence="1">
    <location>
        <begin position="1"/>
        <end position="30"/>
    </location>
</feature>
<dbReference type="EMBL" id="AP028679">
    <property type="protein sequence ID" value="BEQ15317.1"/>
    <property type="molecule type" value="Genomic_DNA"/>
</dbReference>
<keyword evidence="3" id="KW-1185">Reference proteome</keyword>
<accession>A0AAU9F1Q8</accession>
<gene>
    <name evidence="2" type="ORF">FAK_23830</name>
</gene>
<dbReference type="RefSeq" id="WP_338599557.1">
    <property type="nucleotide sequence ID" value="NZ_AP028679.1"/>
</dbReference>
<sequence>MKNNQGNAPATTIETQPPDQPDEGRPPSEERVDAYQHLLTFAQRVEATGKRYIELEQDTEGLNCLWLGAQARYMAAKLDEESVQSQTLTGIEMLLEQLVQGRGY</sequence>
<dbReference type="Proteomes" id="UP001366166">
    <property type="component" value="Chromosome"/>
</dbReference>
<organism evidence="2 3">
    <name type="scientific">Desulfoferula mesophila</name>
    <dbReference type="NCBI Taxonomy" id="3058419"/>
    <lineage>
        <taxon>Bacteria</taxon>
        <taxon>Pseudomonadati</taxon>
        <taxon>Thermodesulfobacteriota</taxon>
        <taxon>Desulfarculia</taxon>
        <taxon>Desulfarculales</taxon>
        <taxon>Desulfarculaceae</taxon>
        <taxon>Desulfoferula</taxon>
    </lineage>
</organism>
<dbReference type="KEGG" id="dmp:FAK_23830"/>
<evidence type="ECO:0000313" key="3">
    <source>
        <dbReference type="Proteomes" id="UP001366166"/>
    </source>
</evidence>
<name>A0AAU9F1Q8_9BACT</name>
<proteinExistence type="predicted"/>
<evidence type="ECO:0000256" key="1">
    <source>
        <dbReference type="SAM" id="MobiDB-lite"/>
    </source>
</evidence>
<evidence type="ECO:0000313" key="2">
    <source>
        <dbReference type="EMBL" id="BEQ15317.1"/>
    </source>
</evidence>
<dbReference type="AlphaFoldDB" id="A0AAU9F1Q8"/>
<protein>
    <submittedName>
        <fullName evidence="2">Uncharacterized protein</fullName>
    </submittedName>
</protein>